<dbReference type="AlphaFoldDB" id="A0A4Q1BYU6"/>
<dbReference type="Pfam" id="PF09990">
    <property type="entry name" value="DUF2231"/>
    <property type="match status" value="1"/>
</dbReference>
<evidence type="ECO:0000313" key="7">
    <source>
        <dbReference type="EMBL" id="RXK48292.1"/>
    </source>
</evidence>
<dbReference type="PANTHER" id="PTHR35889">
    <property type="entry name" value="CYCLOINULO-OLIGOSACCHARIDE FRUCTANOTRANSFERASE-RELATED"/>
    <property type="match status" value="1"/>
</dbReference>
<keyword evidence="2 4" id="KW-0479">Metal-binding</keyword>
<dbReference type="InterPro" id="IPR011429">
    <property type="entry name" value="Cyt_c_Planctomycete-type"/>
</dbReference>
<keyword evidence="5" id="KW-0812">Transmembrane</keyword>
<evidence type="ECO:0000256" key="2">
    <source>
        <dbReference type="ARBA" id="ARBA00022723"/>
    </source>
</evidence>
<dbReference type="GO" id="GO:0020037">
    <property type="term" value="F:heme binding"/>
    <property type="evidence" value="ECO:0007669"/>
    <property type="project" value="InterPro"/>
</dbReference>
<organism evidence="7 8">
    <name type="scientific">Aquirufa rosea</name>
    <dbReference type="NCBI Taxonomy" id="2509241"/>
    <lineage>
        <taxon>Bacteria</taxon>
        <taxon>Pseudomonadati</taxon>
        <taxon>Bacteroidota</taxon>
        <taxon>Cytophagia</taxon>
        <taxon>Cytophagales</taxon>
        <taxon>Flectobacillaceae</taxon>
        <taxon>Aquirufa</taxon>
    </lineage>
</organism>
<comment type="caution">
    <text evidence="7">The sequence shown here is derived from an EMBL/GenBank/DDBJ whole genome shotgun (WGS) entry which is preliminary data.</text>
</comment>
<sequence>MKKFQLIRILEQILIASFFFVGFLFLFEDSLQIPLYLQPIGRLHTVLLHFPIVLLFIGMLMEYFRFHPTWEENDFYQQFSQGILLTGALSSAITVIMGIFLAREPGYGGADLWWHRYLGLATYLLASGIYLFRNKDWYSPGMVKASSLGMVILLIMVGHFGGNLTHGGNFVLEPLIKNKTVPLEEALVFQDVVQPILEKKCVACHNPDKIKGELLLTDAKAIAKGGKTGPLLVAGKPELSLLIQRAHLSIDDKKHMPPIGRPQLTDDELQLLSWWVKRQATFTQKVLDFESSDSLRILSSKLLATSTSPVESFDFSEADEKTIQKLSNEYRTILLFAKDSPALSVNFFNKAQYQAKKLEELKEIKEQIVSLSLAKMPVQNADLEHIKPFEHLHTLNLNFTDVTEVGLKELAGLKELMLLSLTGTHLKAPGLGNALKAIPNLKKVFVWDTGLSLAEIQALQKQLKGIQVIGGFHDDGTNPLKLNPPLVKNSSTIFDQFILAQLGHPIKGVEIRYTLDGSRPDSAIAPLFTGSLRLDKNTSIHARAFKPGWIGSDEAIFDFYRGHFKPDSSVLLTPLNRVHQAAGAKTFFDGRLGTFNANSPAWANNWAGVRNNDLVLVSMFKEPIALSSVELRIMVETQTGIFPPELVEVWGATVENQWKLLSKFKPEIPKENFPHTLPLIGTKFKTSKVKYIKIVAKPLEKIPGWHPAKDKRALFLVDEMFFN</sequence>
<dbReference type="SUPFAM" id="SSF52047">
    <property type="entry name" value="RNI-like"/>
    <property type="match status" value="1"/>
</dbReference>
<dbReference type="RefSeq" id="WP_129027523.1">
    <property type="nucleotide sequence ID" value="NZ_SDHY01000005.1"/>
</dbReference>
<dbReference type="InterPro" id="IPR009056">
    <property type="entry name" value="Cyt_c-like_dom"/>
</dbReference>
<feature type="transmembrane region" description="Helical" evidence="5">
    <location>
        <begin position="9"/>
        <end position="27"/>
    </location>
</feature>
<name>A0A4Q1BYU6_9BACT</name>
<feature type="transmembrane region" description="Helical" evidence="5">
    <location>
        <begin position="39"/>
        <end position="61"/>
    </location>
</feature>
<dbReference type="EMBL" id="SDHY01000005">
    <property type="protein sequence ID" value="RXK48292.1"/>
    <property type="molecule type" value="Genomic_DNA"/>
</dbReference>
<keyword evidence="1 4" id="KW-0349">Heme</keyword>
<keyword evidence="5" id="KW-1133">Transmembrane helix</keyword>
<accession>A0A4Q1BYU6</accession>
<evidence type="ECO:0000259" key="6">
    <source>
        <dbReference type="PROSITE" id="PS51007"/>
    </source>
</evidence>
<dbReference type="Gene3D" id="3.80.10.10">
    <property type="entry name" value="Ribonuclease Inhibitor"/>
    <property type="match status" value="1"/>
</dbReference>
<dbReference type="PANTHER" id="PTHR35889:SF3">
    <property type="entry name" value="F-BOX DOMAIN-CONTAINING PROTEIN"/>
    <property type="match status" value="1"/>
</dbReference>
<dbReference type="OrthoDB" id="713772at2"/>
<evidence type="ECO:0000256" key="3">
    <source>
        <dbReference type="ARBA" id="ARBA00023004"/>
    </source>
</evidence>
<dbReference type="GO" id="GO:0046872">
    <property type="term" value="F:metal ion binding"/>
    <property type="evidence" value="ECO:0007669"/>
    <property type="project" value="UniProtKB-KW"/>
</dbReference>
<evidence type="ECO:0000256" key="4">
    <source>
        <dbReference type="PROSITE-ProRule" id="PRU00433"/>
    </source>
</evidence>
<dbReference type="InterPro" id="IPR032675">
    <property type="entry name" value="LRR_dom_sf"/>
</dbReference>
<protein>
    <submittedName>
        <fullName evidence="7">Cytochrome C</fullName>
    </submittedName>
</protein>
<dbReference type="InterPro" id="IPR026876">
    <property type="entry name" value="Fn3_assoc_repeat"/>
</dbReference>
<reference evidence="7 8" key="1">
    <citation type="submission" date="2019-01" db="EMBL/GenBank/DDBJ databases">
        <title>Cytophagaceae bacterium strain CAR-16.</title>
        <authorList>
            <person name="Chen W.-M."/>
        </authorList>
    </citation>
    <scope>NUCLEOTIDE SEQUENCE [LARGE SCALE GENOMIC DNA]</scope>
    <source>
        <strain evidence="7 8">CAR-16</strain>
    </source>
</reference>
<feature type="transmembrane region" description="Helical" evidence="5">
    <location>
        <begin position="114"/>
        <end position="133"/>
    </location>
</feature>
<keyword evidence="5" id="KW-0472">Membrane</keyword>
<dbReference type="InterPro" id="IPR019251">
    <property type="entry name" value="DUF2231_TM"/>
</dbReference>
<dbReference type="InterPro" id="IPR036909">
    <property type="entry name" value="Cyt_c-like_dom_sf"/>
</dbReference>
<keyword evidence="8" id="KW-1185">Reference proteome</keyword>
<proteinExistence type="predicted"/>
<feature type="transmembrane region" description="Helical" evidence="5">
    <location>
        <begin position="145"/>
        <end position="162"/>
    </location>
</feature>
<keyword evidence="3 4" id="KW-0408">Iron</keyword>
<dbReference type="SUPFAM" id="SSF46626">
    <property type="entry name" value="Cytochrome c"/>
    <property type="match status" value="1"/>
</dbReference>
<dbReference type="Pfam" id="PF13287">
    <property type="entry name" value="Fn3_assoc"/>
    <property type="match status" value="1"/>
</dbReference>
<dbReference type="GO" id="GO:0009055">
    <property type="term" value="F:electron transfer activity"/>
    <property type="evidence" value="ECO:0007669"/>
    <property type="project" value="InterPro"/>
</dbReference>
<dbReference type="PROSITE" id="PS51007">
    <property type="entry name" value="CYTC"/>
    <property type="match status" value="1"/>
</dbReference>
<evidence type="ECO:0000256" key="1">
    <source>
        <dbReference type="ARBA" id="ARBA00022617"/>
    </source>
</evidence>
<evidence type="ECO:0000256" key="5">
    <source>
        <dbReference type="SAM" id="Phobius"/>
    </source>
</evidence>
<feature type="domain" description="Cytochrome c" evidence="6">
    <location>
        <begin position="180"/>
        <end position="280"/>
    </location>
</feature>
<dbReference type="Proteomes" id="UP000289455">
    <property type="component" value="Unassembled WGS sequence"/>
</dbReference>
<dbReference type="Pfam" id="PF07635">
    <property type="entry name" value="PSCyt1"/>
    <property type="match status" value="1"/>
</dbReference>
<gene>
    <name evidence="7" type="ORF">ESB04_09635</name>
</gene>
<feature type="transmembrane region" description="Helical" evidence="5">
    <location>
        <begin position="82"/>
        <end position="102"/>
    </location>
</feature>
<evidence type="ECO:0000313" key="8">
    <source>
        <dbReference type="Proteomes" id="UP000289455"/>
    </source>
</evidence>